<protein>
    <submittedName>
        <fullName evidence="1">Uncharacterized protein</fullName>
    </submittedName>
</protein>
<sequence length="109" mass="11872">MANYMALNEALSLLFMIGKQETHDPFDHKCPYPLPACWKMRRWHLSTSVQPCPAMGRMQVDPGRDASKSGQLGLLGQLAAARRAGLCPQGGVGKSFQGEGLQTLVLYPA</sequence>
<organism evidence="1 2">
    <name type="scientific">Mauremys mutica</name>
    <name type="common">yellowpond turtle</name>
    <dbReference type="NCBI Taxonomy" id="74926"/>
    <lineage>
        <taxon>Eukaryota</taxon>
        <taxon>Metazoa</taxon>
        <taxon>Chordata</taxon>
        <taxon>Craniata</taxon>
        <taxon>Vertebrata</taxon>
        <taxon>Euteleostomi</taxon>
        <taxon>Archelosauria</taxon>
        <taxon>Testudinata</taxon>
        <taxon>Testudines</taxon>
        <taxon>Cryptodira</taxon>
        <taxon>Durocryptodira</taxon>
        <taxon>Testudinoidea</taxon>
        <taxon>Geoemydidae</taxon>
        <taxon>Geoemydinae</taxon>
        <taxon>Mauremys</taxon>
    </lineage>
</organism>
<evidence type="ECO:0000313" key="1">
    <source>
        <dbReference type="EMBL" id="KAH1181661.1"/>
    </source>
</evidence>
<proteinExistence type="predicted"/>
<name>A0A9D3XKU9_9SAUR</name>
<gene>
    <name evidence="1" type="ORF">KIL84_005387</name>
</gene>
<dbReference type="EMBL" id="JAHDVG010000468">
    <property type="protein sequence ID" value="KAH1181661.1"/>
    <property type="molecule type" value="Genomic_DNA"/>
</dbReference>
<comment type="caution">
    <text evidence="1">The sequence shown here is derived from an EMBL/GenBank/DDBJ whole genome shotgun (WGS) entry which is preliminary data.</text>
</comment>
<reference evidence="1" key="1">
    <citation type="submission" date="2021-09" db="EMBL/GenBank/DDBJ databases">
        <title>The genome of Mauremys mutica provides insights into the evolution of semi-aquatic lifestyle.</title>
        <authorList>
            <person name="Gong S."/>
            <person name="Gao Y."/>
        </authorList>
    </citation>
    <scope>NUCLEOTIDE SEQUENCE</scope>
    <source>
        <strain evidence="1">MM-2020</strain>
        <tissue evidence="1">Muscle</tissue>
    </source>
</reference>
<keyword evidence="2" id="KW-1185">Reference proteome</keyword>
<accession>A0A9D3XKU9</accession>
<dbReference type="Proteomes" id="UP000827986">
    <property type="component" value="Unassembled WGS sequence"/>
</dbReference>
<evidence type="ECO:0000313" key="2">
    <source>
        <dbReference type="Proteomes" id="UP000827986"/>
    </source>
</evidence>
<dbReference type="AlphaFoldDB" id="A0A9D3XKU9"/>